<dbReference type="SUPFAM" id="SSF101386">
    <property type="entry name" value="all-alpha NTP pyrophosphatases"/>
    <property type="match status" value="1"/>
</dbReference>
<dbReference type="EMBL" id="DVNK01000034">
    <property type="protein sequence ID" value="HIU46615.1"/>
    <property type="molecule type" value="Genomic_DNA"/>
</dbReference>
<gene>
    <name evidence="1" type="ORF">IAC59_05095</name>
</gene>
<dbReference type="CDD" id="cd11532">
    <property type="entry name" value="NTP-PPase_COG4997"/>
    <property type="match status" value="1"/>
</dbReference>
<comment type="caution">
    <text evidence="1">The sequence shown here is derived from an EMBL/GenBank/DDBJ whole genome shotgun (WGS) entry which is preliminary data.</text>
</comment>
<name>A0A9D1LRB1_9FIRM</name>
<protein>
    <submittedName>
        <fullName evidence="1">Nucleoside triphosphate pyrophosphohydrolase</fullName>
    </submittedName>
</protein>
<reference evidence="1" key="2">
    <citation type="journal article" date="2021" name="PeerJ">
        <title>Extensive microbial diversity within the chicken gut microbiome revealed by metagenomics and culture.</title>
        <authorList>
            <person name="Gilroy R."/>
            <person name="Ravi A."/>
            <person name="Getino M."/>
            <person name="Pursley I."/>
            <person name="Horton D.L."/>
            <person name="Alikhan N.F."/>
            <person name="Baker D."/>
            <person name="Gharbi K."/>
            <person name="Hall N."/>
            <person name="Watson M."/>
            <person name="Adriaenssens E.M."/>
            <person name="Foster-Nyarko E."/>
            <person name="Jarju S."/>
            <person name="Secka A."/>
            <person name="Antonio M."/>
            <person name="Oren A."/>
            <person name="Chaudhuri R.R."/>
            <person name="La Ragione R."/>
            <person name="Hildebrand F."/>
            <person name="Pallen M.J."/>
        </authorList>
    </citation>
    <scope>NUCLEOTIDE SEQUENCE</scope>
    <source>
        <strain evidence="1">ChiSxjej2B14-8506</strain>
    </source>
</reference>
<evidence type="ECO:0000313" key="2">
    <source>
        <dbReference type="Proteomes" id="UP000824123"/>
    </source>
</evidence>
<organism evidence="1 2">
    <name type="scientific">Candidatus Fimadaptatus faecigallinarum</name>
    <dbReference type="NCBI Taxonomy" id="2840814"/>
    <lineage>
        <taxon>Bacteria</taxon>
        <taxon>Bacillati</taxon>
        <taxon>Bacillota</taxon>
        <taxon>Clostridia</taxon>
        <taxon>Eubacteriales</taxon>
        <taxon>Candidatus Fimadaptatus</taxon>
    </lineage>
</organism>
<dbReference type="InterPro" id="IPR038735">
    <property type="entry name" value="MSMEG_1276-like_NTP-PPase_dom"/>
</dbReference>
<evidence type="ECO:0000313" key="1">
    <source>
        <dbReference type="EMBL" id="HIU46615.1"/>
    </source>
</evidence>
<reference evidence="1" key="1">
    <citation type="submission" date="2020-10" db="EMBL/GenBank/DDBJ databases">
        <authorList>
            <person name="Gilroy R."/>
        </authorList>
    </citation>
    <scope>NUCLEOTIDE SEQUENCE</scope>
    <source>
        <strain evidence="1">ChiSxjej2B14-8506</strain>
    </source>
</reference>
<proteinExistence type="predicted"/>
<sequence length="104" mass="11877">MMRKYDKIVRDRIPEVIEAAGQHAIYELVDHETALEGLKRKLSEELAEYLESGSLEELADLLEVMHGVAYHSGVSWQELEAVRLAKRAERGGFERGVRLLEVNE</sequence>
<accession>A0A9D1LRB1</accession>
<dbReference type="AlphaFoldDB" id="A0A9D1LRB1"/>
<dbReference type="Proteomes" id="UP000824123">
    <property type="component" value="Unassembled WGS sequence"/>
</dbReference>